<dbReference type="Proteomes" id="UP001604277">
    <property type="component" value="Unassembled WGS sequence"/>
</dbReference>
<evidence type="ECO:0000259" key="2">
    <source>
        <dbReference type="Pfam" id="PF26145"/>
    </source>
</evidence>
<organism evidence="3 4">
    <name type="scientific">Forsythia ovata</name>
    <dbReference type="NCBI Taxonomy" id="205694"/>
    <lineage>
        <taxon>Eukaryota</taxon>
        <taxon>Viridiplantae</taxon>
        <taxon>Streptophyta</taxon>
        <taxon>Embryophyta</taxon>
        <taxon>Tracheophyta</taxon>
        <taxon>Spermatophyta</taxon>
        <taxon>Magnoliopsida</taxon>
        <taxon>eudicotyledons</taxon>
        <taxon>Gunneridae</taxon>
        <taxon>Pentapetalae</taxon>
        <taxon>asterids</taxon>
        <taxon>lamiids</taxon>
        <taxon>Lamiales</taxon>
        <taxon>Oleaceae</taxon>
        <taxon>Forsythieae</taxon>
        <taxon>Forsythia</taxon>
    </lineage>
</organism>
<evidence type="ECO:0000313" key="4">
    <source>
        <dbReference type="Proteomes" id="UP001604277"/>
    </source>
</evidence>
<evidence type="ECO:0000259" key="1">
    <source>
        <dbReference type="Pfam" id="PF26144"/>
    </source>
</evidence>
<dbReference type="EMBL" id="JBFOLJ010000002">
    <property type="protein sequence ID" value="KAL2554512.1"/>
    <property type="molecule type" value="Genomic_DNA"/>
</dbReference>
<proteinExistence type="predicted"/>
<gene>
    <name evidence="3" type="ORF">Fot_08131</name>
</gene>
<dbReference type="Pfam" id="PF26144">
    <property type="entry name" value="ACL_Hsps-like"/>
    <property type="match status" value="1"/>
</dbReference>
<comment type="caution">
    <text evidence="3">The sequence shown here is derived from an EMBL/GenBank/DDBJ whole genome shotgun (WGS) entry which is preliminary data.</text>
</comment>
<accession>A0ABD1WXT9</accession>
<dbReference type="InterPro" id="IPR058354">
    <property type="entry name" value="DUF8041"/>
</dbReference>
<sequence>MEDTLLTALSMENHQPSTLLSMDLSASACDELDLEMNHQVVLTRPPDINLPPLAEKTPPPQSWNPGKCDILDVGLGSQLYETESFPSVPKVGRKCGKRIDGVWGAWFFFNFYFKPVLKEKSKAKIILDSNGISGFDKSNLELEVFMVQHDMENIYMWVFKERPENALGKMQLRSYMNGHSRQGDRPFPFSVDKGFVRSHRMQRKHYRGLSNPQCVHGIEVVPSPNLTGLDEDACRRWAELTGRDPKFTITPEASDYSSWRNLPNTEFELERPSRPIKTNPHSHSKKLLNGSALHLSTQPPNHSNGDVIDLSSVGIKRKKDFVSRGNGDDCYLAVSARSDRISDMEIHCNKPHWLKEFSGVLGNVYGPVTAAKTIYEDKEGFLIVISLPFIDLHRVKVSWRNTLTHGIIKVSCISMSCTPFIKRHNRTFKLTDPSSEHCPPGEFVREILLSTRIPEDANIEAYYDGPQTILEILVPKLCEEPEEHEVRVCLRPNHGNNDLTLT</sequence>
<dbReference type="PANTHER" id="PTHR33981:SF3">
    <property type="entry name" value="EXPRESSED PROTEIN"/>
    <property type="match status" value="1"/>
</dbReference>
<dbReference type="AlphaFoldDB" id="A0ABD1WXT9"/>
<feature type="domain" description="Hsps-like putative alpha-crystallin-like" evidence="1">
    <location>
        <begin position="368"/>
        <end position="476"/>
    </location>
</feature>
<protein>
    <submittedName>
        <fullName evidence="3">HSP20-like chaperones superfamily protein</fullName>
    </submittedName>
</protein>
<name>A0ABD1WXT9_9LAMI</name>
<reference evidence="4" key="1">
    <citation type="submission" date="2024-07" db="EMBL/GenBank/DDBJ databases">
        <title>Two chromosome-level genome assemblies of Korean endemic species Abeliophyllum distichum and Forsythia ovata (Oleaceae).</title>
        <authorList>
            <person name="Jang H."/>
        </authorList>
    </citation>
    <scope>NUCLEOTIDE SEQUENCE [LARGE SCALE GENOMIC DNA]</scope>
</reference>
<dbReference type="InterPro" id="IPR058937">
    <property type="entry name" value="ACL_Hsps-like_put"/>
</dbReference>
<evidence type="ECO:0000313" key="3">
    <source>
        <dbReference type="EMBL" id="KAL2554512.1"/>
    </source>
</evidence>
<dbReference type="Pfam" id="PF26145">
    <property type="entry name" value="DUF8041"/>
    <property type="match status" value="1"/>
</dbReference>
<keyword evidence="4" id="KW-1185">Reference proteome</keyword>
<feature type="domain" description="DUF8041" evidence="2">
    <location>
        <begin position="94"/>
        <end position="260"/>
    </location>
</feature>
<dbReference type="PANTHER" id="PTHR33981">
    <property type="entry name" value="EXPRESSED PROTEIN"/>
    <property type="match status" value="1"/>
</dbReference>
<dbReference type="CDD" id="cd06464">
    <property type="entry name" value="ACD_sHsps-like"/>
    <property type="match status" value="1"/>
</dbReference>